<evidence type="ECO:0000256" key="1">
    <source>
        <dbReference type="SAM" id="MobiDB-lite"/>
    </source>
</evidence>
<feature type="non-terminal residue" evidence="2">
    <location>
        <position position="1"/>
    </location>
</feature>
<gene>
    <name evidence="3" type="ORF">g.82801</name>
    <name evidence="2" type="ORF">g.82804</name>
</gene>
<protein>
    <submittedName>
        <fullName evidence="2">Uncharacterized protein</fullName>
    </submittedName>
</protein>
<dbReference type="EMBL" id="GDHC01004122">
    <property type="protein sequence ID" value="JAQ14507.1"/>
    <property type="molecule type" value="Transcribed_RNA"/>
</dbReference>
<proteinExistence type="predicted"/>
<dbReference type="AlphaFoldDB" id="A0A146LZK7"/>
<sequence>PPPPPPLLPSPSIRGQTSLGPSRGQYVVRYEVNLISSADSRRIARLQLTKRKLSRLPEIVYHLWALARMGAQVAHVFLILAVLQGLAQAQFNLPVFVAEAVLNEQQHPDKTVMVTEKVTTTPAAVRPQHPKIVAGLKSEENAIEGTRSGGRVKREETFTRTRVDGVQRSSRRQSDIDSFLSELEGDIARTQHTKISAGSVNQAPSWSYKSPQTTQKPFWKRFGSTYDQVKTSVGSTYDQAKTKAKDIYKGFHL</sequence>
<evidence type="ECO:0000313" key="3">
    <source>
        <dbReference type="EMBL" id="JAQ14507.1"/>
    </source>
</evidence>
<name>A0A146LZK7_LYGHE</name>
<reference evidence="2" key="1">
    <citation type="journal article" date="2016" name="Gigascience">
        <title>De novo construction of an expanded transcriptome assembly for the western tarnished plant bug, Lygus hesperus.</title>
        <authorList>
            <person name="Tassone E.E."/>
            <person name="Geib S.M."/>
            <person name="Hall B."/>
            <person name="Fabrick J.A."/>
            <person name="Brent C.S."/>
            <person name="Hull J.J."/>
        </authorList>
    </citation>
    <scope>NUCLEOTIDE SEQUENCE</scope>
</reference>
<dbReference type="EMBL" id="GDHC01005595">
    <property type="protein sequence ID" value="JAQ13034.1"/>
    <property type="molecule type" value="Transcribed_RNA"/>
</dbReference>
<organism evidence="2">
    <name type="scientific">Lygus hesperus</name>
    <name type="common">Western plant bug</name>
    <dbReference type="NCBI Taxonomy" id="30085"/>
    <lineage>
        <taxon>Eukaryota</taxon>
        <taxon>Metazoa</taxon>
        <taxon>Ecdysozoa</taxon>
        <taxon>Arthropoda</taxon>
        <taxon>Hexapoda</taxon>
        <taxon>Insecta</taxon>
        <taxon>Pterygota</taxon>
        <taxon>Neoptera</taxon>
        <taxon>Paraneoptera</taxon>
        <taxon>Hemiptera</taxon>
        <taxon>Heteroptera</taxon>
        <taxon>Panheteroptera</taxon>
        <taxon>Cimicomorpha</taxon>
        <taxon>Miridae</taxon>
        <taxon>Mirini</taxon>
        <taxon>Lygus</taxon>
    </lineage>
</organism>
<accession>A0A146LZK7</accession>
<feature type="region of interest" description="Disordered" evidence="1">
    <location>
        <begin position="1"/>
        <end position="20"/>
    </location>
</feature>
<evidence type="ECO:0000313" key="2">
    <source>
        <dbReference type="EMBL" id="JAQ13034.1"/>
    </source>
</evidence>